<evidence type="ECO:0000256" key="2">
    <source>
        <dbReference type="ARBA" id="ARBA00022450"/>
    </source>
</evidence>
<dbReference type="Gene3D" id="3.40.50.12780">
    <property type="entry name" value="N-terminal domain of ligase-like"/>
    <property type="match status" value="5"/>
</dbReference>
<dbReference type="InterPro" id="IPR006162">
    <property type="entry name" value="Ppantetheine_attach_site"/>
</dbReference>
<dbReference type="InterPro" id="IPR020845">
    <property type="entry name" value="AMP-binding_CS"/>
</dbReference>
<evidence type="ECO:0000256" key="4">
    <source>
        <dbReference type="ARBA" id="ARBA00022598"/>
    </source>
</evidence>
<dbReference type="CDD" id="cd19534">
    <property type="entry name" value="E_NRPS"/>
    <property type="match status" value="3"/>
</dbReference>
<proteinExistence type="inferred from homology"/>
<evidence type="ECO:0000313" key="8">
    <source>
        <dbReference type="EMBL" id="CEI66196.1"/>
    </source>
</evidence>
<dbReference type="Gene3D" id="3.30.300.30">
    <property type="match status" value="5"/>
</dbReference>
<dbReference type="PANTHER" id="PTHR45398">
    <property type="match status" value="1"/>
</dbReference>
<dbReference type="FunFam" id="3.30.559.10:FF:000016">
    <property type="entry name" value="Nonribosomal peptide synthase Pes1"/>
    <property type="match status" value="3"/>
</dbReference>
<keyword evidence="5" id="KW-0413">Isomerase</keyword>
<protein>
    <recommendedName>
        <fullName evidence="7">Carrier domain-containing protein</fullName>
    </recommendedName>
</protein>
<dbReference type="FunFam" id="3.30.300.30:FF:000015">
    <property type="entry name" value="Nonribosomal peptide synthase SidD"/>
    <property type="match status" value="5"/>
</dbReference>
<dbReference type="EMBL" id="LN649229">
    <property type="protein sequence ID" value="CEI66196.1"/>
    <property type="molecule type" value="Genomic_DNA"/>
</dbReference>
<dbReference type="FunFam" id="3.40.50.980:FF:000001">
    <property type="entry name" value="Non-ribosomal peptide synthetase"/>
    <property type="match status" value="2"/>
</dbReference>
<dbReference type="Pfam" id="PF00550">
    <property type="entry name" value="PP-binding"/>
    <property type="match status" value="6"/>
</dbReference>
<dbReference type="GO" id="GO:0016853">
    <property type="term" value="F:isomerase activity"/>
    <property type="evidence" value="ECO:0007669"/>
    <property type="project" value="UniProtKB-KW"/>
</dbReference>
<feature type="domain" description="Carrier" evidence="7">
    <location>
        <begin position="776"/>
        <end position="852"/>
    </location>
</feature>
<comment type="pathway">
    <text evidence="1">Secondary metabolite biosynthesis.</text>
</comment>
<dbReference type="CDD" id="cd19545">
    <property type="entry name" value="FUM14_C_NRPS-like"/>
    <property type="match status" value="2"/>
</dbReference>
<dbReference type="STRING" id="56646.A0A2L2TRD9"/>
<organism evidence="8 9">
    <name type="scientific">Fusarium venenatum</name>
    <dbReference type="NCBI Taxonomy" id="56646"/>
    <lineage>
        <taxon>Eukaryota</taxon>
        <taxon>Fungi</taxon>
        <taxon>Dikarya</taxon>
        <taxon>Ascomycota</taxon>
        <taxon>Pezizomycotina</taxon>
        <taxon>Sordariomycetes</taxon>
        <taxon>Hypocreomycetidae</taxon>
        <taxon>Hypocreales</taxon>
        <taxon>Nectriaceae</taxon>
        <taxon>Fusarium</taxon>
    </lineage>
</organism>
<evidence type="ECO:0000256" key="1">
    <source>
        <dbReference type="ARBA" id="ARBA00005179"/>
    </source>
</evidence>
<dbReference type="GO" id="GO:0019748">
    <property type="term" value="P:secondary metabolic process"/>
    <property type="evidence" value="ECO:0007669"/>
    <property type="project" value="UniProtKB-ARBA"/>
</dbReference>
<dbReference type="SUPFAM" id="SSF47336">
    <property type="entry name" value="ACP-like"/>
    <property type="match status" value="6"/>
</dbReference>
<dbReference type="CDD" id="cd19542">
    <property type="entry name" value="CT_NRPS-like"/>
    <property type="match status" value="4"/>
</dbReference>
<dbReference type="FunFam" id="3.30.559.30:FF:000002">
    <property type="entry name" value="Nonribosomal peptide synthase Pes1"/>
    <property type="match status" value="3"/>
</dbReference>
<reference evidence="9" key="1">
    <citation type="submission" date="2014-10" db="EMBL/GenBank/DDBJ databases">
        <authorList>
            <person name="King R."/>
        </authorList>
    </citation>
    <scope>NUCLEOTIDE SEQUENCE [LARGE SCALE GENOMIC DNA]</scope>
    <source>
        <strain evidence="9">A3/5</strain>
    </source>
</reference>
<dbReference type="Gene3D" id="3.30.559.10">
    <property type="entry name" value="Chloramphenicol acetyltransferase-like domain"/>
    <property type="match status" value="9"/>
</dbReference>
<dbReference type="InterPro" id="IPR000873">
    <property type="entry name" value="AMP-dep_synth/lig_dom"/>
</dbReference>
<dbReference type="InterPro" id="IPR045851">
    <property type="entry name" value="AMP-bd_C_sf"/>
</dbReference>
<evidence type="ECO:0000256" key="6">
    <source>
        <dbReference type="ARBA" id="ARBA00029454"/>
    </source>
</evidence>
<feature type="domain" description="Carrier" evidence="7">
    <location>
        <begin position="7095"/>
        <end position="7168"/>
    </location>
</feature>
<name>A0A2L2TRD9_9HYPO</name>
<dbReference type="CDD" id="cd05918">
    <property type="entry name" value="A_NRPS_SidN3_like"/>
    <property type="match status" value="5"/>
</dbReference>
<feature type="domain" description="Carrier" evidence="7">
    <location>
        <begin position="2313"/>
        <end position="2389"/>
    </location>
</feature>
<keyword evidence="4" id="KW-0436">Ligase</keyword>
<dbReference type="SMART" id="SM00823">
    <property type="entry name" value="PKS_PP"/>
    <property type="match status" value="5"/>
</dbReference>
<dbReference type="FunFam" id="3.40.50.12780:FF:000014">
    <property type="entry name" value="Nonribosomal peptide synthetase 1"/>
    <property type="match status" value="5"/>
</dbReference>
<evidence type="ECO:0000313" key="9">
    <source>
        <dbReference type="Proteomes" id="UP000245910"/>
    </source>
</evidence>
<dbReference type="InterPro" id="IPR042099">
    <property type="entry name" value="ANL_N_sf"/>
</dbReference>
<dbReference type="SUPFAM" id="SSF56801">
    <property type="entry name" value="Acetyl-CoA synthetase-like"/>
    <property type="match status" value="5"/>
</dbReference>
<dbReference type="FunFam" id="3.30.559.30:FF:000003">
    <property type="entry name" value="Nonribosomal peptide synthase SidD"/>
    <property type="match status" value="2"/>
</dbReference>
<dbReference type="InterPro" id="IPR023213">
    <property type="entry name" value="CAT-like_dom_sf"/>
</dbReference>
<keyword evidence="2" id="KW-0596">Phosphopantetheine</keyword>
<evidence type="ECO:0000256" key="5">
    <source>
        <dbReference type="ARBA" id="ARBA00023235"/>
    </source>
</evidence>
<dbReference type="NCBIfam" id="TIGR01733">
    <property type="entry name" value="AA-adenyl-dom"/>
    <property type="match status" value="5"/>
</dbReference>
<feature type="domain" description="Carrier" evidence="7">
    <location>
        <begin position="6043"/>
        <end position="6119"/>
    </location>
</feature>
<dbReference type="Gene3D" id="3.30.559.30">
    <property type="entry name" value="Nonribosomal peptide synthetase, condensation domain"/>
    <property type="match status" value="9"/>
</dbReference>
<dbReference type="Gene3D" id="1.10.1200.10">
    <property type="entry name" value="ACP-like"/>
    <property type="match status" value="6"/>
</dbReference>
<feature type="domain" description="Carrier" evidence="7">
    <location>
        <begin position="3403"/>
        <end position="3479"/>
    </location>
</feature>
<dbReference type="NCBIfam" id="NF003417">
    <property type="entry name" value="PRK04813.1"/>
    <property type="match status" value="5"/>
</dbReference>
<dbReference type="InterPro" id="IPR001242">
    <property type="entry name" value="Condensation_dom"/>
</dbReference>
<dbReference type="GO" id="GO:0016874">
    <property type="term" value="F:ligase activity"/>
    <property type="evidence" value="ECO:0007669"/>
    <property type="project" value="UniProtKB-KW"/>
</dbReference>
<dbReference type="Proteomes" id="UP000245910">
    <property type="component" value="Chromosome I"/>
</dbReference>
<dbReference type="GO" id="GO:0031177">
    <property type="term" value="F:phosphopantetheine binding"/>
    <property type="evidence" value="ECO:0007669"/>
    <property type="project" value="InterPro"/>
</dbReference>
<dbReference type="SUPFAM" id="SSF52777">
    <property type="entry name" value="CoA-dependent acyltransferases"/>
    <property type="match status" value="18"/>
</dbReference>
<dbReference type="FunFam" id="1.10.1200.10:FF:000005">
    <property type="entry name" value="Nonribosomal peptide synthetase 1"/>
    <property type="match status" value="2"/>
</dbReference>
<dbReference type="PROSITE" id="PS00012">
    <property type="entry name" value="PHOSPHOPANTETHEINE"/>
    <property type="match status" value="3"/>
</dbReference>
<evidence type="ECO:0000256" key="3">
    <source>
        <dbReference type="ARBA" id="ARBA00022553"/>
    </source>
</evidence>
<dbReference type="Pfam" id="PF00668">
    <property type="entry name" value="Condensation"/>
    <property type="match status" value="9"/>
</dbReference>
<dbReference type="PROSITE" id="PS00455">
    <property type="entry name" value="AMP_BINDING"/>
    <property type="match status" value="4"/>
</dbReference>
<dbReference type="InterPro" id="IPR020806">
    <property type="entry name" value="PKS_PP-bd"/>
</dbReference>
<accession>A0A2L2TRD9</accession>
<keyword evidence="3" id="KW-0597">Phosphoprotein</keyword>
<dbReference type="Pfam" id="PF00501">
    <property type="entry name" value="AMP-binding"/>
    <property type="match status" value="5"/>
</dbReference>
<dbReference type="InterPro" id="IPR036736">
    <property type="entry name" value="ACP-like_sf"/>
</dbReference>
<dbReference type="PROSITE" id="PS50075">
    <property type="entry name" value="CARRIER"/>
    <property type="match status" value="6"/>
</dbReference>
<keyword evidence="9" id="KW-1185">Reference proteome</keyword>
<feature type="domain" description="Carrier" evidence="7">
    <location>
        <begin position="4948"/>
        <end position="5024"/>
    </location>
</feature>
<dbReference type="InterPro" id="IPR009081">
    <property type="entry name" value="PP-bd_ACP"/>
</dbReference>
<evidence type="ECO:0000259" key="7">
    <source>
        <dbReference type="PROSITE" id="PS50075"/>
    </source>
</evidence>
<dbReference type="PANTHER" id="PTHR45398:SF1">
    <property type="entry name" value="ENZYME, PUTATIVE (JCVI)-RELATED"/>
    <property type="match status" value="1"/>
</dbReference>
<comment type="similarity">
    <text evidence="6">Belongs to the NRP synthetase family.</text>
</comment>
<dbReference type="InterPro" id="IPR010071">
    <property type="entry name" value="AA_adenyl_dom"/>
</dbReference>
<sequence length="7641" mass="847379">MAPSTCGCVDFESQALPDMEPTIFTASEMGQEDQFTISSISSRLVHDVNEDLTKPCNMFCMAWAILLERFTGLDRVCFGFQSEHMITEESEKCTDGVTSAMQVQVAADQSLDDILAGNGFTSVTVPETKAKTLFNTTLSICNLDSQSICENGAYNIYSWCKVHMLVDPATMKTLLSWDPAFMTKEQAETISNTYNKVFQEIATQKKVVVSTLNCCSEQDELKILYWNGSPLSNVQKCIHQAVSEQGALRPDAEAVCAWDGSFSYSQLLTLSDRLAFHLQQLGVGAEVFVPICFDKSKWTVVAMLAILKAGGIFVPLDPTQPLMRLQGLAHKVDAKTILCSPQHEEMLETIASKVIPVDAQLFERLAEQTGEVDCGLWSSGAYMIFTSGTTGEPKGALIQHGALLSSALAHGPAMMMDSNTRSLHFAASTFDVSITEILTCLILGGCVCIPSEEARLNAIEEAITQLRVNWALLTPTFVKFINPVNVPSLKTLVTGGEAMTQAVIRSWSHINLINCYGPAETSVVSHVHRGMREGKNPLNIGYQVGIHCWIVDRYNHNRLMPIGAVGELVIEGHTLAREYYKEPEKTSEAFIVDPEWTLNQPHRGNLRRMYKTGDLVRYNSDGSFHIAGRKDSQIKFHGQRIELGEIEYHLNVGIGIKHGMVVLPKAGFCEGRLLAIVQLNDALGNDLVPNGQPYKLVDGPLEQVALAKVEETKQLLAKRLPSYMIPSTWLAVEFIPRLQSGKLDRRKTGKWLEDMTEAIYRKLNPVAIGDLPETLAFSNETESQLHNIWAHVLNLKTEQLGLSQSFLSVGGDSISAMQVMSECKKRGLGLTVSHIISSKSISALARHVKDIEKPQLLQETTETLFELSPIQKLYFSRSNHEQGHYNQSFLLRMSRHVDEPAMRRAIEATIRRHSMLRARFSQDSSGIWQQRVTDAVESSFRLRSVQLTSKEQLCDALVDSQTCLDHSNGLLLAADLINEEGQDQRLFVVAHHLVIDLVSWRIIFQELEELLLRPELSPDMDRPLPFQAWCKMQQEHASAQAPERALPIHGIPDGDSAYWGMEDTPNVYGQMVYEGFEVGSAQTSLLLSKCHDALRTEIPDVLMAAMVYSFGQTFTDRQIPAIFAEGHGREPWDPSIDLSNVVGWFTTIYPVFAGSKASSTLIDTVKMVKDGRRKIPDSGRPYFASRWLTQDGESAFSRHWPLEITFNYLGQYQQLEREGALFTPIGDIAGEVRSATDGADVGSSTTCISLFEVSAVITRGTLRFSFLFNRNMKHQSKIRKWIASCEQNIGLLVESLAIMPPEPTLSDFPLVSLTYDRLRLLTQEKLPEVDIEDISKVEDIYPCSPMQSGLLVSTTKDSAAYAAYTLHEVKSRSGGSVDVMKLANAWKRMVDYHPMLRTVFVESVTLDDSLFDQVVLREVQVPLVMSESETDDEAISTLDMPRHHNDYSQLLHVFEICKSKTGKVFCKLDISHVIMDGTSLSILFRDLSLAYAGILGSDKGPPYIEYIRSLQYQDLQHGIEYWKSYLMDIEPCHFPVLDDGEVAESREMRYSRVQFDELAQLQSLCDDRGVTIVNAIYAAWALVLRLYTASEEVCFGYLTSARDLPIQGIEDVVGPVINMVTCRANISNSTTLGDVMAIVQKDFLNSLEYRHIPLAQVQHALKLSDTALFNTALSYRKLPPALKNAPDVVFEEVRPTYDPDEYDVSINIEAGENDMAVDLMYWSDTMSDGQAKNVASAFTTALSNILHYSDQPITQLNHLGPQHHHQISQWNHIIPEAAESCVHDLFKEQMIIRPEAPAIASWDADFTYAELDTASTKLAHHIADLGVGLEKCVLVCFDKSAFTVVAMLAVLKAGGVCVPLDPAHPDAAIRLRAEDTNASIAVVSSSMASRLSNIVETTVIVDAHLLQTISKTTILPQTYPHNACFVIYTSGSTGRPKGVVLEHRGIATNAKYSGPKLGYSKESRVLQFASYTFDNSLSEIFTTLALGGCVCVPSEHERFHDLAGAINRYKVTLADITPTVACLINPLDVPTLKTLALGGEAVTQKCVEIWRDFVSLQCCYGPSECSVNSTHSGEIAQPGKATNIGRAVGSVTWIVDSTDHNSLVPIGCIGELLVDGPIVSRGYLNLPERMAQSFVAPSSIIGDVCRDGNLTRKLYKTGDLVRYNSDGTLTYLGRKDTQVKLHGQRIELEEIEHHLEKSLPQHWTSAVELIQFEGKKSLASFICADSGAILNDGTEGSSVLAMDDSFRSLAKELEISLSNSIPAYMIPSIWFPVSQMPLTSSGKLDRRSLRSLVQSVPAAHMTSYKLALKSGRAPSSDMEKQLADMWAQVLNLDANTIGVEDHFFRLGGDSIAAMQLVTLARKSNINLTVTGVFQKVSLQDMAQSALPLSRAAVTAVKPFSLLSNVASMDALEEEIGAAARINAGDVQDIYPCTPIQEGLMALSAKDPGAYVAQFVFQMPDGTDIDIFKTAWRLVIEAEGSLRTRLVQTTNNGILNVVMKEDVPQWNTFGNLLDAQALRSQLLSSNGGKLTDYGIVEDQSGVLFVWTIHHALYDGWCLPLILDKVKQCYENIQQPAPEPIGSGPSYSRFIRYLTEIDSSQDVKFWESYLADIATQHFPRLSNPDYKSNASGLIIHKTSFDHHNDGMKTSGLGITTATMIRSAWALAVSTYAGSDDVIFWETMTGRDAPVDGIEEMIGATLATVPTRIILDRSQKVSDLLSSVQAQSAVVRTHQFTGIHRIKRINSDTAFACGAQNLLAINYGPRKSTDAFWCDQTNEMAGTNFYSYPLMLSCHVADGELETVVHFDPEVICESQMHRIMDQFALMLTTVTSRELMDRELNDLELISTRDYQSLSEINSQVVPASETLVHDVIRATGILQSQDKVAVCASDQNLTYSDLDSQSTHLSSVLIEAGIRPNTFVPFCMEKSSMVVVSILAILKSGAAFVPLDYAHPDARISGILTDVEATIVLASPQYAERLTRLGQKVISVSKAMMQESVLPQGHDFSVSPESPAYCIFTSGTTGRPKGTIINHSAFCTGAMAHGNAMGMTETSRVLQFAAHTFDASIMETLSTLIHGGTVCVPSEEERSNDIAGFIRRMRVNWALLTPSVAQLIEPYTVPELKTLVLGGEAMSRVHISTWAPFVHLMNAYGPSETSVVATVNSSVGQDSSPANIGRAVGGLCWVVDSTNHDRLVPIGVVGELLVEGPILAQGYLKNPQKNAESFITNPRWCGKFPSETASDKRRFYRTGDLAKINRDGSLEFQGRKDNQVKINGQRLELSEIEHHLSADTAVQSCLAFIPKSGQLKHRLVAMLSLHSTFNSTAADEMQLVIDFTPSELTGVRDSLTGHLAAYMIPSTWIIVNHIPLLPSGKLDRRKAVDWVEALSPEQYQMALCAQEETQASGLDREATTIETKLRAAWARVLGIEVDSVSFARSFIQSGGDSISAMQLVAVCRSSNMSLSVSQIMQSKSIIELASFVQAVEDVKHEDEEEENKSFPLSPIQKLYFELMCSESTRFNQSMVLETTRKVTPHDLSNALETIVKTHSMLRARFADTDGVYSQRITTDIDGSYAFESHVGVHQCRASELIEKTQTSLNIVDGPLLAAANIEIEDSDKQIVFLAAHHLVVDVVSWNIILQDLEGLLSSSVASLAKPLSFQTWNLLQLEEISNETLDRVFHDVPIPAQDLTYWEMQDVPNLHGDTITETTEIASDVSLRLLSSCHEAFNTDIVDVLLGSLLLSFYESFPGRLSMPTIFNEGHGREPRDNKLDLSRTIGWFTTLCPIYLPESLPAEPDILDIICWVRDFRQRIPGKGRPYFAHQMLSEAGHNHSPEWPLELAFNFLGQRQKTELEGSVFKSPDGILESAASQTDIGIDVPRLALIEISASFCRDVLSFSFSYNRKMKHQHCVPEWIENFSDSLQTAVERMSQVKPELRDPDISLLPLAFRGAFKVDARLAEKGLSFRGDVEAVYPCSPVQMGILFAQIRNPKFYSYSVTFGIDCVEPSHSVDVHRLADAWQRVVQRHSTLRTIFVDSLLEEGGINQVVLRNHCAEVSVFECADDERLQMMTERFSPEIMSSRPPHHLSIFNSTEGKVTCLLEMSHALSDGTSMPILFRDLAKAYDGSLDSIIVSTYRDYVSHLQVQGPHDIEYWREYLNDVEPCHLLSVSKPTLPKVLRYLDQTISHPEDLQAFCTETGVTLSNVLQLTWALVLQAYTGHDDVCFGYLAADRDVPVPNIDNAIGVFINMLVLRVRLDASKTVGDALSMVQRDLSAAMAHRNVSLADIQRVADLPNEPLFNTAYSFQRRSVDKSMQTGSVSFDVKDAQDPNEYDLTVNVEVWEQTAELQLCYWTDKISDSQARSLASTFDKVLTSIITCDLSLPTDQLDILSDDCMQQLMGWNNTQPALLDQCVHHVFERNVQRLAHDTTAVEAWDAIFTYSEVDVVSSRLAHHLVSLGVVPEMYVPLCFEKSAWTPIAMLAVLKAGAAFVPIDPNHPPERIEFLVRNINAKLILCSKSLVHKFDMDVPILPISFETSFELSSLPATPPSIPVQPDNAAYIIFTSGTTGVPKGTIIDHGAFTTGGTAHAAAIKMTSDSRVLQFASHTFDASIMEILTTFLVGGCVCIPSEEERMNDLAGAISKYDVNWALLTPSVAKVLKPGSVPGLKVLVTGGEAMTTDHITKWSRHAALINAYGPSEASVIAASHIKVDQHGEVLNEEPANIGHAVGCRVWVVDSHNHNRLMPIGSIGELLVEGPIVARGYLSNEVKTRDAFIDYPPWRANMKLCGDRVDRMYKTGDLVAYNWDGSLNYFSRKDTQIKLNGQRIELGEIEHHVRANLPTNVQSAVELVIPQGRTSTKMLAAFFTIDEHVNEEAVKEANDPLLPMSSAYMEIGQSLKTSIKIALPSHMVPAMYVPVARMPWTSAGKLDRPKLRAIVQSILPKDIGYYKLVGASNSRVPTTAIQRKLQKIWANILNIPTSAISIDDSFFRLGGDSISAMKVVSAARVENVSLTVMDILKSPTLSEMAACCSHSKHTTIVDVEPFSLLPDVESPALLLDEIAECCDIHTSQIQDLYTCSSLQEGLVAASMQQTGAYVARYIFKVPSTIDVERLQLAWQRTSDQVDILRSRIVNSRSLKSYQVILEPHAIDWEYYSSLEVDASQTMPLPERNGGRLARYAIVGSSDSDLRYFVWTVHHALYDAWSMPSLLKLVSQFYQEASKEQLVPVVPYANFARYLIGTNAQASDEFWRATFQNASTVSHFPTITPSDAESSHSSLQYTIQCRKDDIGAGITIPTIIRGAWALLLGAHTGSDDVAFGETLSGRDIALEHVEDILGPTLTTVPRRVQIDRGTTVGHFLDTIHKNSVEVIPYQHAGLQHIKRLGGSIAVASDFRNLLVIQSSDEVAEQQDLLQPLDEQVNHKNFFTYPLVVECSVELNNLVLTIHHNETVMTSWRAERLAHQFDVLVKQLSHLSQEPNHKLAEIQFCDEEDLQIIKGWNKGTRDIAHDSISSLFWQAVAARHDATAIRAWDGHLTYGSLAQHAGRLARRLVQEGIRPETMVPCCMDKSLWTTVAMVAVILAGGAIIPLDPAHPRARHAEIARECKANIALCSPQYQDRFGDVANTVIAVDQELFHKEICQEHVIPEDLPTVTEKNAAFVIYTSGSTGKAKGVVIEHGSFVASSRAYTERMHLVTTSRVFHFTSYAFDIAMGETFSTLITGACLCVPSEEMRVTDLPGAMNTLEATWAFLTPSLANMQDPSMFKTLQTLVCGGEAMTSETISKWSHKVKLINGYGPAECTVYAVANSNVAEDQDPSNIGHATQGCHTWIVDTRDHNQLVPVGCEGELLISGPILSRGYLNDSTKTSQLFIEEPTWMHHFVDEKHERPVRLYKTGDMVRYRPDGGLTFIGRKDNQVKLHGQRMELGEIEACLESDSRLRNALVALPKSGIFKGRLVAVLSFKNPDCHNPGLVSSQFSPISDSAMEVARLNIPDLQHILSENLPPYMMPSSWLVVDAIPLLLSGKLDRTSTQAWLAEMDTEMPEFILTQPDSQTAVDSDTTLVCQLLRRIWASVLRIPHEATLPNRSFISLGGDSIMAMQVMSRCRDHSIQLTMRDIMSGKSIIDLVALIEKEDRGRQNGIPDYEDDNSQPFALSPIQQLFFNNSSNKDRGDRFNQSQLFSVKKSIEACNIANAIHSLVQRHPMLRARFSKSATIGQWSQHIAPDTEDSYSFHFHEVSDASQIAQYIATSQESINISGPVFIVDLFRMPDGFQHVSMIAHHLVVDVVSWINIAQDLETLLSSSSSMSPRPLSFRRWNAAQIEHAISMQKGSEDLLPFTLRPANLDFWGVSDISNSYSQATQQSFTISDTDTVSLLLEDAHRTLRTEPLDLFISALFMSFGQCFPDRELPTLFNESHGREPWDDSIDLSQTVGWFTSLCPIDVSHHNVDPTDTIDFVRKVKDSRRAIPDNGRPYFAQRYLANSTKPSPDSQKPMEILLNFLGRSQQMDGDESLLRPFNLSMSEEEMESMSDVGPETRRLALFELSISILSDGIHFNFMYNKNMLHQDLIKQWVTTCKEVLSDMATELSVAPSCPTISDFPLMSLDYTKLDRLVAKSLPTAHVRFDEVEDMYPCSPMQMGILLSQLLDPSQYLFHTILEVSAFNSSTINSTKLAQACSEVIERHAALRTVFIESVRSGGSFDQVVIRPGKPRIHIVKCREIDVMAKLNARSLAKTNKRHGTPILPYQITICETTHGKVFLKLEMNHAVTDGASTAIIVRDISSAYANSLHPTKPPSYKEYISYISKQPTDSSLMYWKSYLSGARYTEFPSMNSDHMAGRSLGSIAVEFDRFSELHSLGSDTGVTISNMIMVAWGLVLRKYTGSQDVCFGYLASGRDADIDGVDEIVGPLINMLVFRFQFTHGMLLKRLFLDTQEDYANSLPHQHFSLGRVSHELGQSKRGFFNTAVSIQNSGSSGHSEISALQFESVDAFDPSEYAVTLNANTTRDDEGIVFRYWTNILSNAQAKDLAIVMSEVLSDIIDHGEEALSHLRVSRNSAMPINTAGVLDGWTFQHSHTSRQVQTPTSTMSSYSTGPSATLFSPSTSWGSLPRDKDQLYMKLSTLWEHHLDVASTDITYEMSFFECGGDSIIAMAMVGDARDQDLPLTVADIFKNPTFGSMLNCLRDKSYRDADMVSSDGNTSLLSSKKEAIAMDQHVYEPLSLLFQQNAEQFVREHVCPVVGVSRASITDVLPTTDFQSQAVEGSLLESRWMLNHFFLDGAGSLDIGLLQESITNVIAAYDILRTVFVPYQETYLQVVLRHVQSKLILHDVDDIEEFTSELESDHLRQTPRPEKSSLRFILARHKSSERHRIFVRLSHALYDGVCFPTILNALKASYEGEHIVTPPSYATYIHGLFGKANSDQYTYWRSLLKNSVPTNLVPRQCGSMRTSPTQLMKRTVATPSLATFNITTATVVKAAWSMVLAKNTGMTDIVFGHLISGRNSRHVPGIEAIVGPCLNVVPVRVQLQDSWTVLDLLQHIQHQQVDNIPYESLGFREIIKGCTNWNDNGANGFSTIVQHQSMSQTGSLDIGPNTYKVGAIASQEDTADFSVVTTPQDSGNTEVCFLYRQDGAERMKLAEQLFSCLCTTITDFSTNVEVPVTV</sequence>
<dbReference type="FunFam" id="3.30.559.30:FF:000005">
    <property type="entry name" value="Nonribosomal peptide synthase Pes1"/>
    <property type="match status" value="2"/>
</dbReference>